<keyword evidence="1" id="KW-0413">Isomerase</keyword>
<sequence>MFLRRLKQTLISILHIKSLNIILIFILLASCDIFRKTDDRKPIARVNDTYLYEDDLKGLGTDGITGEDSTLIVQNFIKEWATAQLLVDGAQINLNEKKQEDFNKLVIQYKNDLFSKAYLEALVKQNLDTTVSAEEANSYYELHKDVFKLNEELIKFRYVHVDENIIDFDVIKERFKRFEEDDKTALDSIAIQFKSYSLNDSIWIKMSQVIAKIPVVNSENKNQLLKKSNFVQLKDSLGVYLMQVNDVLIRNDTAPLEYVRPTINQIVTNKRKLELIKKLEKDITKDAIKNKEFEIYN</sequence>
<reference evidence="1 2" key="1">
    <citation type="journal article" date="2015" name="Int. J. Syst. Evol. Microbiol.">
        <title>Hyunsoonleella pacifica sp. nov., isolated from seawater of South Pacific Gyre.</title>
        <authorList>
            <person name="Gao X."/>
            <person name="Zhang Z."/>
            <person name="Dai X."/>
            <person name="Zhang X.H."/>
        </authorList>
    </citation>
    <scope>NUCLEOTIDE SEQUENCE [LARGE SCALE GENOMIC DNA]</scope>
    <source>
        <strain evidence="1 2">SW033</strain>
    </source>
</reference>
<dbReference type="OrthoDB" id="9785180at2"/>
<evidence type="ECO:0000313" key="1">
    <source>
        <dbReference type="EMBL" id="TBN18602.1"/>
    </source>
</evidence>
<proteinExistence type="predicted"/>
<dbReference type="AlphaFoldDB" id="A0A4Q9FVW0"/>
<name>A0A4Q9FVW0_9FLAO</name>
<comment type="caution">
    <text evidence="1">The sequence shown here is derived from an EMBL/GenBank/DDBJ whole genome shotgun (WGS) entry which is preliminary data.</text>
</comment>
<keyword evidence="2" id="KW-1185">Reference proteome</keyword>
<evidence type="ECO:0000313" key="2">
    <source>
        <dbReference type="Proteomes" id="UP000292372"/>
    </source>
</evidence>
<dbReference type="GO" id="GO:0016853">
    <property type="term" value="F:isomerase activity"/>
    <property type="evidence" value="ECO:0007669"/>
    <property type="project" value="UniProtKB-KW"/>
</dbReference>
<dbReference type="PROSITE" id="PS51257">
    <property type="entry name" value="PROKAR_LIPOPROTEIN"/>
    <property type="match status" value="1"/>
</dbReference>
<protein>
    <submittedName>
        <fullName evidence="1">Peptidyl-prolyl cis-trans isomerase</fullName>
    </submittedName>
</protein>
<organism evidence="1 2">
    <name type="scientific">Hyunsoonleella pacifica</name>
    <dbReference type="NCBI Taxonomy" id="1080224"/>
    <lineage>
        <taxon>Bacteria</taxon>
        <taxon>Pseudomonadati</taxon>
        <taxon>Bacteroidota</taxon>
        <taxon>Flavobacteriia</taxon>
        <taxon>Flavobacteriales</taxon>
        <taxon>Flavobacteriaceae</taxon>
    </lineage>
</organism>
<dbReference type="Proteomes" id="UP000292372">
    <property type="component" value="Unassembled WGS sequence"/>
</dbReference>
<accession>A0A4Q9FVW0</accession>
<gene>
    <name evidence="1" type="ORF">EYD46_00615</name>
</gene>
<dbReference type="EMBL" id="SIRS01000001">
    <property type="protein sequence ID" value="TBN18602.1"/>
    <property type="molecule type" value="Genomic_DNA"/>
</dbReference>